<name>A0A642UG69_DIURU</name>
<comment type="caution">
    <text evidence="2">The sequence shown here is derived from an EMBL/GenBank/DDBJ whole genome shotgun (WGS) entry which is preliminary data.</text>
</comment>
<dbReference type="GeneID" id="54784459"/>
<feature type="region of interest" description="Disordered" evidence="1">
    <location>
        <begin position="1"/>
        <end position="45"/>
    </location>
</feature>
<evidence type="ECO:0000313" key="3">
    <source>
        <dbReference type="Proteomes" id="UP000449547"/>
    </source>
</evidence>
<dbReference type="Gene3D" id="1.20.1270.70">
    <property type="entry name" value="Designed single chain three-helix bundle"/>
    <property type="match status" value="1"/>
</dbReference>
<keyword evidence="3" id="KW-1185">Reference proteome</keyword>
<evidence type="ECO:0000256" key="1">
    <source>
        <dbReference type="SAM" id="MobiDB-lite"/>
    </source>
</evidence>
<dbReference type="AlphaFoldDB" id="A0A642UG69"/>
<dbReference type="VEuPathDB" id="FungiDB:DIURU_005808"/>
<dbReference type="SUPFAM" id="SSF57997">
    <property type="entry name" value="Tropomyosin"/>
    <property type="match status" value="1"/>
</dbReference>
<dbReference type="EMBL" id="SWFT01000165">
    <property type="protein sequence ID" value="KAA8896436.1"/>
    <property type="molecule type" value="Genomic_DNA"/>
</dbReference>
<dbReference type="RefSeq" id="XP_034009415.1">
    <property type="nucleotide sequence ID" value="XM_034158831.1"/>
</dbReference>
<dbReference type="Proteomes" id="UP000449547">
    <property type="component" value="Unassembled WGS sequence"/>
</dbReference>
<reference evidence="2 3" key="1">
    <citation type="submission" date="2019-07" db="EMBL/GenBank/DDBJ databases">
        <title>Genome assembly of two rare yeast pathogens: Diutina rugosa and Trichomonascus ciferrii.</title>
        <authorList>
            <person name="Mixao V."/>
            <person name="Saus E."/>
            <person name="Hansen A."/>
            <person name="Lass-Flor C."/>
            <person name="Gabaldon T."/>
        </authorList>
    </citation>
    <scope>NUCLEOTIDE SEQUENCE [LARGE SCALE GENOMIC DNA]</scope>
    <source>
        <strain evidence="2 3">CBS 613</strain>
    </source>
</reference>
<dbReference type="Gene3D" id="1.20.5.340">
    <property type="match status" value="1"/>
</dbReference>
<protein>
    <submittedName>
        <fullName evidence="2">Uncharacterized protein</fullName>
    </submittedName>
</protein>
<gene>
    <name evidence="2" type="ORF">DIURU_005808</name>
</gene>
<proteinExistence type="predicted"/>
<organism evidence="2 3">
    <name type="scientific">Diutina rugosa</name>
    <name type="common">Yeast</name>
    <name type="synonym">Candida rugosa</name>
    <dbReference type="NCBI Taxonomy" id="5481"/>
    <lineage>
        <taxon>Eukaryota</taxon>
        <taxon>Fungi</taxon>
        <taxon>Dikarya</taxon>
        <taxon>Ascomycota</taxon>
        <taxon>Saccharomycotina</taxon>
        <taxon>Pichiomycetes</taxon>
        <taxon>Debaryomycetaceae</taxon>
        <taxon>Diutina</taxon>
    </lineage>
</organism>
<feature type="compositionally biased region" description="Low complexity" evidence="1">
    <location>
        <begin position="9"/>
        <end position="20"/>
    </location>
</feature>
<accession>A0A642UG69</accession>
<sequence>MASTEERSSTSPGGTTQTSSCVKPTSSRQETDPNNSEMKSLEKSMGDLEIKVDKAMGRADALKRDNLQLSSKITTVMGTADHVKSENEKLRKSFTELNTDINALKDNIFASKENVDKATNKVTTLEQRVNTLDAKVDKYVERFDPLVVEVDTLREKLTTMQILLASAIERVNTKIVDTSKATEHSIPPKYTVVDEGAAKAVDSQSNNRPVKETLDPQWKREAYNIINLSKPTDSMGNVHEWASWFTAYRTLLDDCFEDDFSEALNQTAYELTWYFLKSAIPVHYMKHQPLQGTIAKQADALEKHLRNFDELDGSETDEKYRIVIKTFMDRDLLEKTKDHLRFLFDLYDGRNRSVLYNRLMRICSESIKLEGVYVNQELKAYIKSLRDPDTDVYELGEDMVKQLARFGWKFKHLQEYS</sequence>
<feature type="compositionally biased region" description="Polar residues" evidence="1">
    <location>
        <begin position="21"/>
        <end position="38"/>
    </location>
</feature>
<evidence type="ECO:0000313" key="2">
    <source>
        <dbReference type="EMBL" id="KAA8896436.1"/>
    </source>
</evidence>